<reference evidence="5" key="1">
    <citation type="submission" date="2015-11" db="EMBL/GenBank/DDBJ databases">
        <title>De novo transcriptome assembly of four potential Pierce s Disease insect vectors from Arizona vineyards.</title>
        <authorList>
            <person name="Tassone E.E."/>
        </authorList>
    </citation>
    <scope>NUCLEOTIDE SEQUENCE</scope>
</reference>
<evidence type="ECO:0000259" key="4">
    <source>
        <dbReference type="Pfam" id="PF02902"/>
    </source>
</evidence>
<dbReference type="InterPro" id="IPR038765">
    <property type="entry name" value="Papain-like_cys_pep_sf"/>
</dbReference>
<protein>
    <recommendedName>
        <fullName evidence="4">Ubiquitin-like protease family profile domain-containing protein</fullName>
    </recommendedName>
</protein>
<feature type="domain" description="Ubiquitin-like protease family profile" evidence="4">
    <location>
        <begin position="16"/>
        <end position="45"/>
    </location>
</feature>
<comment type="similarity">
    <text evidence="1">Belongs to the peptidase C48 family.</text>
</comment>
<gene>
    <name evidence="5" type="ORF">g.3925</name>
</gene>
<dbReference type="InterPro" id="IPR003653">
    <property type="entry name" value="Peptidase_C48_C"/>
</dbReference>
<dbReference type="SUPFAM" id="SSF54001">
    <property type="entry name" value="Cysteine proteinases"/>
    <property type="match status" value="1"/>
</dbReference>
<accession>A0A1B6M0A6</accession>
<dbReference type="GO" id="GO:0006508">
    <property type="term" value="P:proteolysis"/>
    <property type="evidence" value="ECO:0007669"/>
    <property type="project" value="UniProtKB-KW"/>
</dbReference>
<evidence type="ECO:0000256" key="1">
    <source>
        <dbReference type="ARBA" id="ARBA00005234"/>
    </source>
</evidence>
<keyword evidence="3" id="KW-0378">Hydrolase</keyword>
<feature type="non-terminal residue" evidence="5">
    <location>
        <position position="263"/>
    </location>
</feature>
<dbReference type="GO" id="GO:0008234">
    <property type="term" value="F:cysteine-type peptidase activity"/>
    <property type="evidence" value="ECO:0007669"/>
    <property type="project" value="InterPro"/>
</dbReference>
<keyword evidence="2" id="KW-0645">Protease</keyword>
<dbReference type="Pfam" id="PF02902">
    <property type="entry name" value="Peptidase_C48"/>
    <property type="match status" value="1"/>
</dbReference>
<feature type="non-terminal residue" evidence="5">
    <location>
        <position position="1"/>
    </location>
</feature>
<dbReference type="Gene3D" id="1.10.418.20">
    <property type="match status" value="1"/>
</dbReference>
<dbReference type="EMBL" id="GEBQ01010653">
    <property type="protein sequence ID" value="JAT29324.1"/>
    <property type="molecule type" value="Transcribed_RNA"/>
</dbReference>
<evidence type="ECO:0000256" key="3">
    <source>
        <dbReference type="ARBA" id="ARBA00022801"/>
    </source>
</evidence>
<organism evidence="5">
    <name type="scientific">Graphocephala atropunctata</name>
    <dbReference type="NCBI Taxonomy" id="36148"/>
    <lineage>
        <taxon>Eukaryota</taxon>
        <taxon>Metazoa</taxon>
        <taxon>Ecdysozoa</taxon>
        <taxon>Arthropoda</taxon>
        <taxon>Hexapoda</taxon>
        <taxon>Insecta</taxon>
        <taxon>Pterygota</taxon>
        <taxon>Neoptera</taxon>
        <taxon>Paraneoptera</taxon>
        <taxon>Hemiptera</taxon>
        <taxon>Auchenorrhyncha</taxon>
        <taxon>Membracoidea</taxon>
        <taxon>Cicadellidae</taxon>
        <taxon>Cicadellinae</taxon>
        <taxon>Cicadellini</taxon>
        <taxon>Graphocephala</taxon>
    </lineage>
</organism>
<evidence type="ECO:0000313" key="5">
    <source>
        <dbReference type="EMBL" id="JAT29324.1"/>
    </source>
</evidence>
<sequence>LMHIGLDIKVNLKICATPQQNNTFDCGVYMLFVAEMILAQITDNRLVNTKIEIPIPSELDIWTKRAQLSSIVYNINNKSKMTHLVPLILRSANSKLAKEQQLATKNIDLSTQANKEINKTQQTLPCVEKQRNLNWTTVMKGKGARVKKTFSTEKYSTPLANKYQYLSNEEKEESSEENNLKHVRQANNYNSKYYWTNPTPTHEIKRQINDTSLVLGDSMLKHVFVPNAKVKFFRGATAAQMSQTVNSMSKIINIILHNKHKFT</sequence>
<name>A0A1B6M0A6_9HEMI</name>
<proteinExistence type="inferred from homology"/>
<dbReference type="AlphaFoldDB" id="A0A1B6M0A6"/>
<evidence type="ECO:0000256" key="2">
    <source>
        <dbReference type="ARBA" id="ARBA00022670"/>
    </source>
</evidence>